<dbReference type="Gene3D" id="3.40.50.1370">
    <property type="entry name" value="Aspartate/ornithine carbamoyltransferase"/>
    <property type="match status" value="2"/>
</dbReference>
<sequence length="309" mass="33274">MPHFLDLESTGPEALRLILDEAKRRKQARAGRPKGTPDDDAPLSGHMLAAIFEKSSTRTRVSFDMAMRQLGGAAMILSSADMQLGRGETIEDTARVLSRFVDIIALRTDDHEKVEALAAAGSVPVVNMLTDSGHPCQIVADLMTVEERLGRSVTGTVWTWLGDGNNVCQSLIEAAGLLGYEMRLSVPAAYDPDDTIVARAEARGARIVVERNPEAAVKGADVVVTDTWVSMGQSGASARMVAMGPYQVTEALMARAKPSAVFLHCLPAHRGEEVVDAVMDGPQSAVWDEAENRMHAQKAILLWCLNTLG</sequence>
<dbReference type="InterPro" id="IPR024904">
    <property type="entry name" value="OTCase_ArgI"/>
</dbReference>
<evidence type="ECO:0000256" key="5">
    <source>
        <dbReference type="ARBA" id="ARBA00022679"/>
    </source>
</evidence>
<feature type="domain" description="Aspartate/ornithine carbamoyltransferase Asp/Orn-binding" evidence="9">
    <location>
        <begin position="158"/>
        <end position="304"/>
    </location>
</feature>
<dbReference type="RefSeq" id="WP_184066738.1">
    <property type="nucleotide sequence ID" value="NZ_JACHNZ010000011.1"/>
</dbReference>
<evidence type="ECO:0000256" key="3">
    <source>
        <dbReference type="ARBA" id="ARBA00007805"/>
    </source>
</evidence>
<dbReference type="SUPFAM" id="SSF53671">
    <property type="entry name" value="Aspartate/ornithine carbamoyltransferase"/>
    <property type="match status" value="1"/>
</dbReference>
<feature type="binding site" evidence="7">
    <location>
        <position position="226"/>
    </location>
    <ligand>
        <name>L-ornithine</name>
        <dbReference type="ChEBI" id="CHEBI:46911"/>
    </ligand>
</feature>
<evidence type="ECO:0000256" key="4">
    <source>
        <dbReference type="ARBA" id="ARBA00013007"/>
    </source>
</evidence>
<comment type="similarity">
    <text evidence="3 7">Belongs to the aspartate/ornithine carbamoyltransferase superfamily. OTCase family.</text>
</comment>
<dbReference type="PRINTS" id="PR00102">
    <property type="entry name" value="OTCASE"/>
</dbReference>
<dbReference type="PROSITE" id="PS00097">
    <property type="entry name" value="CARBAMOYLTRANSFERASE"/>
    <property type="match status" value="1"/>
</dbReference>
<feature type="binding site" evidence="7">
    <location>
        <position position="107"/>
    </location>
    <ligand>
        <name>carbamoyl phosphate</name>
        <dbReference type="ChEBI" id="CHEBI:58228"/>
    </ligand>
</feature>
<dbReference type="PANTHER" id="PTHR45753:SF3">
    <property type="entry name" value="ORNITHINE TRANSCARBAMYLASE, MITOCHONDRIAL"/>
    <property type="match status" value="1"/>
</dbReference>
<feature type="binding site" evidence="7">
    <location>
        <begin position="265"/>
        <end position="266"/>
    </location>
    <ligand>
        <name>carbamoyl phosphate</name>
        <dbReference type="ChEBI" id="CHEBI:58228"/>
    </ligand>
</feature>
<feature type="binding site" evidence="7">
    <location>
        <position position="166"/>
    </location>
    <ligand>
        <name>L-ornithine</name>
        <dbReference type="ChEBI" id="CHEBI:46911"/>
    </ligand>
</feature>
<dbReference type="Proteomes" id="UP000566324">
    <property type="component" value="Unassembled WGS sequence"/>
</dbReference>
<dbReference type="FunFam" id="3.40.50.1370:FF:000008">
    <property type="entry name" value="Ornithine carbamoyltransferase"/>
    <property type="match status" value="1"/>
</dbReference>
<comment type="caution">
    <text evidence="11">The sequence shown here is derived from an EMBL/GenBank/DDBJ whole genome shotgun (WGS) entry which is preliminary data.</text>
</comment>
<dbReference type="GO" id="GO:0004585">
    <property type="term" value="F:ornithine carbamoyltransferase activity"/>
    <property type="evidence" value="ECO:0007669"/>
    <property type="project" value="UniProtKB-UniRule"/>
</dbReference>
<dbReference type="Pfam" id="PF00185">
    <property type="entry name" value="OTCace"/>
    <property type="match status" value="1"/>
</dbReference>
<dbReference type="InterPro" id="IPR006132">
    <property type="entry name" value="Asp/Orn_carbamoyltranf_P-bd"/>
</dbReference>
<feature type="binding site" evidence="7">
    <location>
        <position position="83"/>
    </location>
    <ligand>
        <name>carbamoyl phosphate</name>
        <dbReference type="ChEBI" id="CHEBI:58228"/>
    </ligand>
</feature>
<dbReference type="NCBIfam" id="TIGR00658">
    <property type="entry name" value="orni_carb_tr"/>
    <property type="match status" value="1"/>
</dbReference>
<evidence type="ECO:0000256" key="8">
    <source>
        <dbReference type="SAM" id="MobiDB-lite"/>
    </source>
</evidence>
<dbReference type="InterPro" id="IPR002292">
    <property type="entry name" value="Orn/put_carbamltrans"/>
</dbReference>
<feature type="binding site" evidence="7">
    <location>
        <begin position="230"/>
        <end position="231"/>
    </location>
    <ligand>
        <name>L-ornithine</name>
        <dbReference type="ChEBI" id="CHEBI:46911"/>
    </ligand>
</feature>
<dbReference type="InterPro" id="IPR006131">
    <property type="entry name" value="Asp_carbamoyltransf_Asp/Orn-bd"/>
</dbReference>
<keyword evidence="5 7" id="KW-0808">Transferase</keyword>
<organism evidence="11 12">
    <name type="scientific">Sphingosinicella soli</name>
    <dbReference type="NCBI Taxonomy" id="333708"/>
    <lineage>
        <taxon>Bacteria</taxon>
        <taxon>Pseudomonadati</taxon>
        <taxon>Pseudomonadota</taxon>
        <taxon>Alphaproteobacteria</taxon>
        <taxon>Sphingomonadales</taxon>
        <taxon>Sphingosinicellaceae</taxon>
        <taxon>Sphingosinicella</taxon>
    </lineage>
</organism>
<comment type="pathway">
    <text evidence="2">Amino-acid biosynthesis; L-arginine biosynthesis; L-arginine from L-ornithine and carbamoyl phosphate: step 1/3.</text>
</comment>
<name>A0A7W7B0A9_9SPHN</name>
<dbReference type="PRINTS" id="PR00100">
    <property type="entry name" value="AOTCASE"/>
</dbReference>
<feature type="binding site" evidence="7">
    <location>
        <begin position="134"/>
        <end position="137"/>
    </location>
    <ligand>
        <name>carbamoyl phosphate</name>
        <dbReference type="ChEBI" id="CHEBI:58228"/>
    </ligand>
</feature>
<gene>
    <name evidence="11" type="ORF">GGQ98_001271</name>
</gene>
<dbReference type="AlphaFoldDB" id="A0A7W7B0A9"/>
<evidence type="ECO:0000259" key="9">
    <source>
        <dbReference type="Pfam" id="PF00185"/>
    </source>
</evidence>
<evidence type="ECO:0000313" key="12">
    <source>
        <dbReference type="Proteomes" id="UP000566324"/>
    </source>
</evidence>
<dbReference type="Pfam" id="PF02729">
    <property type="entry name" value="OTCace_N"/>
    <property type="match status" value="1"/>
</dbReference>
<dbReference type="InterPro" id="IPR006130">
    <property type="entry name" value="Asp/Orn_carbamoylTrfase"/>
</dbReference>
<dbReference type="GO" id="GO:0016597">
    <property type="term" value="F:amino acid binding"/>
    <property type="evidence" value="ECO:0007669"/>
    <property type="project" value="InterPro"/>
</dbReference>
<evidence type="ECO:0000256" key="2">
    <source>
        <dbReference type="ARBA" id="ARBA00004975"/>
    </source>
</evidence>
<dbReference type="EMBL" id="JACHNZ010000011">
    <property type="protein sequence ID" value="MBB4631659.1"/>
    <property type="molecule type" value="Genomic_DNA"/>
</dbReference>
<feature type="domain" description="Aspartate/ornithine carbamoyltransferase carbamoyl-P binding" evidence="10">
    <location>
        <begin position="3"/>
        <end position="147"/>
    </location>
</feature>
<keyword evidence="12" id="KW-1185">Reference proteome</keyword>
<dbReference type="InterPro" id="IPR036901">
    <property type="entry name" value="Asp/Orn_carbamoylTrfase_sf"/>
</dbReference>
<reference evidence="11 12" key="1">
    <citation type="submission" date="2020-08" db="EMBL/GenBank/DDBJ databases">
        <title>Genomic Encyclopedia of Type Strains, Phase IV (KMG-IV): sequencing the most valuable type-strain genomes for metagenomic binning, comparative biology and taxonomic classification.</title>
        <authorList>
            <person name="Goeker M."/>
        </authorList>
    </citation>
    <scope>NUCLEOTIDE SEQUENCE [LARGE SCALE GENOMIC DNA]</scope>
    <source>
        <strain evidence="11 12">DSM 17328</strain>
    </source>
</reference>
<dbReference type="NCBIfam" id="NF001986">
    <property type="entry name" value="PRK00779.1"/>
    <property type="match status" value="1"/>
</dbReference>
<dbReference type="EC" id="2.1.3.3" evidence="4 7"/>
<evidence type="ECO:0000256" key="7">
    <source>
        <dbReference type="HAMAP-Rule" id="MF_01109"/>
    </source>
</evidence>
<evidence type="ECO:0000256" key="6">
    <source>
        <dbReference type="ARBA" id="ARBA00048772"/>
    </source>
</evidence>
<comment type="function">
    <text evidence="1">Reversibly catalyzes the transfer of the carbamoyl group from carbamoyl phosphate (CP) to the N(epsilon) atom of ornithine (ORN) to produce L-citrulline.</text>
</comment>
<feature type="binding site" evidence="7">
    <location>
        <begin position="56"/>
        <end position="59"/>
    </location>
    <ligand>
        <name>carbamoyl phosphate</name>
        <dbReference type="ChEBI" id="CHEBI:58228"/>
    </ligand>
</feature>
<keyword evidence="7" id="KW-0963">Cytoplasm</keyword>
<comment type="subcellular location">
    <subcellularLocation>
        <location evidence="7">Cytoplasm</location>
    </subcellularLocation>
</comment>
<dbReference type="GO" id="GO:0005737">
    <property type="term" value="C:cytoplasm"/>
    <property type="evidence" value="ECO:0007669"/>
    <property type="project" value="UniProtKB-SubCell"/>
</dbReference>
<accession>A0A7W7B0A9</accession>
<evidence type="ECO:0000256" key="1">
    <source>
        <dbReference type="ARBA" id="ARBA00003822"/>
    </source>
</evidence>
<evidence type="ECO:0000259" key="10">
    <source>
        <dbReference type="Pfam" id="PF02729"/>
    </source>
</evidence>
<protein>
    <recommendedName>
        <fullName evidence="4 7">Ornithine carbamoyltransferase</fullName>
        <shortName evidence="7">OTCase</shortName>
        <ecNumber evidence="4 7">2.1.3.3</ecNumber>
    </recommendedName>
</protein>
<feature type="binding site" evidence="7">
    <location>
        <position position="293"/>
    </location>
    <ligand>
        <name>carbamoyl phosphate</name>
        <dbReference type="ChEBI" id="CHEBI:58228"/>
    </ligand>
</feature>
<feature type="region of interest" description="Disordered" evidence="8">
    <location>
        <begin position="24"/>
        <end position="43"/>
    </location>
</feature>
<proteinExistence type="inferred from homology"/>
<dbReference type="HAMAP" id="MF_01109">
    <property type="entry name" value="OTCase"/>
    <property type="match status" value="1"/>
</dbReference>
<dbReference type="GO" id="GO:0042450">
    <property type="term" value="P:L-arginine biosynthetic process via ornithine"/>
    <property type="evidence" value="ECO:0007669"/>
    <property type="project" value="UniProtKB-UniRule"/>
</dbReference>
<comment type="catalytic activity">
    <reaction evidence="6 7">
        <text>carbamoyl phosphate + L-ornithine = L-citrulline + phosphate + H(+)</text>
        <dbReference type="Rhea" id="RHEA:19513"/>
        <dbReference type="ChEBI" id="CHEBI:15378"/>
        <dbReference type="ChEBI" id="CHEBI:43474"/>
        <dbReference type="ChEBI" id="CHEBI:46911"/>
        <dbReference type="ChEBI" id="CHEBI:57743"/>
        <dbReference type="ChEBI" id="CHEBI:58228"/>
        <dbReference type="EC" id="2.1.3.3"/>
    </reaction>
</comment>
<dbReference type="PANTHER" id="PTHR45753">
    <property type="entry name" value="ORNITHINE CARBAMOYLTRANSFERASE, MITOCHONDRIAL"/>
    <property type="match status" value="1"/>
</dbReference>
<dbReference type="GO" id="GO:0019240">
    <property type="term" value="P:citrulline biosynthetic process"/>
    <property type="evidence" value="ECO:0007669"/>
    <property type="project" value="TreeGrafter"/>
</dbReference>
<evidence type="ECO:0000313" key="11">
    <source>
        <dbReference type="EMBL" id="MBB4631659.1"/>
    </source>
</evidence>